<feature type="transmembrane region" description="Helical" evidence="1">
    <location>
        <begin position="187"/>
        <end position="212"/>
    </location>
</feature>
<evidence type="ECO:0000313" key="2">
    <source>
        <dbReference type="EMBL" id="QAY72158.1"/>
    </source>
</evidence>
<keyword evidence="1" id="KW-0812">Transmembrane</keyword>
<dbReference type="EMBL" id="CP035491">
    <property type="protein sequence ID" value="QAY72158.1"/>
    <property type="molecule type" value="Genomic_DNA"/>
</dbReference>
<dbReference type="AlphaFoldDB" id="A0A4P6FNV3"/>
<evidence type="ECO:0000313" key="3">
    <source>
        <dbReference type="Proteomes" id="UP000291259"/>
    </source>
</evidence>
<organism evidence="2 3">
    <name type="scientific">Agromyces protaetiae</name>
    <dbReference type="NCBI Taxonomy" id="2509455"/>
    <lineage>
        <taxon>Bacteria</taxon>
        <taxon>Bacillati</taxon>
        <taxon>Actinomycetota</taxon>
        <taxon>Actinomycetes</taxon>
        <taxon>Micrococcales</taxon>
        <taxon>Microbacteriaceae</taxon>
        <taxon>Agromyces</taxon>
    </lineage>
</organism>
<keyword evidence="1" id="KW-0472">Membrane</keyword>
<dbReference type="KEGG" id="agf:ET445_01210"/>
<feature type="transmembrane region" description="Helical" evidence="1">
    <location>
        <begin position="89"/>
        <end position="112"/>
    </location>
</feature>
<dbReference type="Proteomes" id="UP000291259">
    <property type="component" value="Chromosome"/>
</dbReference>
<gene>
    <name evidence="2" type="ORF">ET445_01210</name>
</gene>
<feature type="transmembrane region" description="Helical" evidence="1">
    <location>
        <begin position="21"/>
        <end position="45"/>
    </location>
</feature>
<name>A0A4P6FNV3_9MICO</name>
<sequence length="243" mass="25646">MDVSDALARDPDRARDPDLSLRLWAFLAGGSGVVALVPLIGFFALGAPFAGTYTRWSWLGPANDALSIIVMPATAVFAVFVARRLRSRVAWVLTGLLVVAAGALVWATAAMLHGAVGFEVQFVVAVPFAVAMFAWTLVASRRAARRGMLGAGMSRWGVIMAVSALAGVALFGAGLLLGGVADAAETALLIAAGIPTAAAWLAFPVWCVALAYRWRSAARERHPPNQNFHLLSPSSIPEAQRKR</sequence>
<evidence type="ECO:0000256" key="1">
    <source>
        <dbReference type="SAM" id="Phobius"/>
    </source>
</evidence>
<protein>
    <recommendedName>
        <fullName evidence="4">DUF998 domain-containing protein</fullName>
    </recommendedName>
</protein>
<keyword evidence="3" id="KW-1185">Reference proteome</keyword>
<feature type="transmembrane region" description="Helical" evidence="1">
    <location>
        <begin position="118"/>
        <end position="138"/>
    </location>
</feature>
<evidence type="ECO:0008006" key="4">
    <source>
        <dbReference type="Google" id="ProtNLM"/>
    </source>
</evidence>
<keyword evidence="1" id="KW-1133">Transmembrane helix</keyword>
<reference evidence="2 3" key="1">
    <citation type="submission" date="2019-01" db="EMBL/GenBank/DDBJ databases">
        <title>Genome sequencing of strain FW100M-8.</title>
        <authorList>
            <person name="Heo J."/>
            <person name="Kim S.-J."/>
            <person name="Kim J.-S."/>
            <person name="Hong S.-B."/>
            <person name="Kwon S.-W."/>
        </authorList>
    </citation>
    <scope>NUCLEOTIDE SEQUENCE [LARGE SCALE GENOMIC DNA]</scope>
    <source>
        <strain evidence="2 3">FW100M-8</strain>
    </source>
</reference>
<feature type="transmembrane region" description="Helical" evidence="1">
    <location>
        <begin position="158"/>
        <end position="181"/>
    </location>
</feature>
<accession>A0A4P6FNV3</accession>
<dbReference type="OrthoDB" id="5007860at2"/>
<feature type="transmembrane region" description="Helical" evidence="1">
    <location>
        <begin position="65"/>
        <end position="82"/>
    </location>
</feature>
<dbReference type="RefSeq" id="WP_129188092.1">
    <property type="nucleotide sequence ID" value="NZ_CP035491.1"/>
</dbReference>
<proteinExistence type="predicted"/>